<sequence length="149" mass="16788">MIAFVMLSNKSQYILSKIGIPLFEDAKNPTKNDEINIYFFQKDNILTLHANSVDEYSEKEIKLLEAIIEAIHGPNQSASQGVVTSSSREPFNTKDFKVSSDLKATLVFCELNNLFDGLDFIVSPTLEDMLSNPDLKKDLWSKLKPLQST</sequence>
<evidence type="ECO:0000313" key="2">
    <source>
        <dbReference type="Proteomes" id="UP000319023"/>
    </source>
</evidence>
<name>A0A520LRL3_9GAMM</name>
<proteinExistence type="predicted"/>
<accession>A0A520LRL3</accession>
<protein>
    <submittedName>
        <fullName evidence="1">Uncharacterized protein</fullName>
    </submittedName>
</protein>
<organism evidence="1 2">
    <name type="scientific">SAR86 cluster bacterium</name>
    <dbReference type="NCBI Taxonomy" id="2030880"/>
    <lineage>
        <taxon>Bacteria</taxon>
        <taxon>Pseudomonadati</taxon>
        <taxon>Pseudomonadota</taxon>
        <taxon>Gammaproteobacteria</taxon>
        <taxon>SAR86 cluster</taxon>
    </lineage>
</organism>
<reference evidence="1 2" key="1">
    <citation type="submission" date="2019-02" db="EMBL/GenBank/DDBJ databases">
        <title>Prokaryotic population dynamics and viral predation in marine succession experiment using metagenomics: the confinement effect.</title>
        <authorList>
            <person name="Haro-Moreno J.M."/>
            <person name="Rodriguez-Valera F."/>
            <person name="Lopez-Perez M."/>
        </authorList>
    </citation>
    <scope>NUCLEOTIDE SEQUENCE [LARGE SCALE GENOMIC DNA]</scope>
    <source>
        <strain evidence="1">MED-G168</strain>
    </source>
</reference>
<dbReference type="AlphaFoldDB" id="A0A520LRL3"/>
<dbReference type="Proteomes" id="UP000319023">
    <property type="component" value="Unassembled WGS sequence"/>
</dbReference>
<evidence type="ECO:0000313" key="1">
    <source>
        <dbReference type="EMBL" id="RZO10801.1"/>
    </source>
</evidence>
<gene>
    <name evidence="1" type="ORF">EVB01_02885</name>
</gene>
<dbReference type="EMBL" id="SHBN01000052">
    <property type="protein sequence ID" value="RZO10801.1"/>
    <property type="molecule type" value="Genomic_DNA"/>
</dbReference>
<comment type="caution">
    <text evidence="1">The sequence shown here is derived from an EMBL/GenBank/DDBJ whole genome shotgun (WGS) entry which is preliminary data.</text>
</comment>